<dbReference type="VEuPathDB" id="FungiDB:H310_09280"/>
<dbReference type="SUPFAM" id="SSF50475">
    <property type="entry name" value="FMN-binding split barrel"/>
    <property type="match status" value="1"/>
</dbReference>
<dbReference type="AlphaFoldDB" id="A0A024TUY8"/>
<protein>
    <recommendedName>
        <fullName evidence="1">Flavin reductase like domain-containing protein</fullName>
    </recommendedName>
</protein>
<dbReference type="Gene3D" id="2.30.110.10">
    <property type="entry name" value="Electron Transport, Fmn-binding Protein, Chain A"/>
    <property type="match status" value="1"/>
</dbReference>
<dbReference type="EMBL" id="KI913971">
    <property type="protein sequence ID" value="ETV97975.1"/>
    <property type="molecule type" value="Genomic_DNA"/>
</dbReference>
<feature type="domain" description="Flavin reductase like" evidence="1">
    <location>
        <begin position="25"/>
        <end position="179"/>
    </location>
</feature>
<evidence type="ECO:0000259" key="1">
    <source>
        <dbReference type="Pfam" id="PF01613"/>
    </source>
</evidence>
<dbReference type="STRING" id="157072.A0A024TUY8"/>
<evidence type="ECO:0000313" key="2">
    <source>
        <dbReference type="EMBL" id="ETV97975.1"/>
    </source>
</evidence>
<organism evidence="2">
    <name type="scientific">Aphanomyces invadans</name>
    <dbReference type="NCBI Taxonomy" id="157072"/>
    <lineage>
        <taxon>Eukaryota</taxon>
        <taxon>Sar</taxon>
        <taxon>Stramenopiles</taxon>
        <taxon>Oomycota</taxon>
        <taxon>Saprolegniomycetes</taxon>
        <taxon>Saprolegniales</taxon>
        <taxon>Verrucalvaceae</taxon>
        <taxon>Aphanomyces</taxon>
    </lineage>
</organism>
<dbReference type="PANTHER" id="PTHR43241">
    <property type="entry name" value="FLAVIN REDUCTASE DOMAIN PROTEIN"/>
    <property type="match status" value="1"/>
</dbReference>
<reference evidence="2" key="1">
    <citation type="submission" date="2013-12" db="EMBL/GenBank/DDBJ databases">
        <title>The Genome Sequence of Aphanomyces invadans NJM9701.</title>
        <authorList>
            <consortium name="The Broad Institute Genomics Platform"/>
            <person name="Russ C."/>
            <person name="Tyler B."/>
            <person name="van West P."/>
            <person name="Dieguez-Uribeondo J."/>
            <person name="Young S.K."/>
            <person name="Zeng Q."/>
            <person name="Gargeya S."/>
            <person name="Fitzgerald M."/>
            <person name="Abouelleil A."/>
            <person name="Alvarado L."/>
            <person name="Chapman S.B."/>
            <person name="Gainer-Dewar J."/>
            <person name="Goldberg J."/>
            <person name="Griggs A."/>
            <person name="Gujja S."/>
            <person name="Hansen M."/>
            <person name="Howarth C."/>
            <person name="Imamovic A."/>
            <person name="Ireland A."/>
            <person name="Larimer J."/>
            <person name="McCowan C."/>
            <person name="Murphy C."/>
            <person name="Pearson M."/>
            <person name="Poon T.W."/>
            <person name="Priest M."/>
            <person name="Roberts A."/>
            <person name="Saif S."/>
            <person name="Shea T."/>
            <person name="Sykes S."/>
            <person name="Wortman J."/>
            <person name="Nusbaum C."/>
            <person name="Birren B."/>
        </authorList>
    </citation>
    <scope>NUCLEOTIDE SEQUENCE [LARGE SCALE GENOMIC DNA]</scope>
    <source>
        <strain evidence="2">NJM9701</strain>
    </source>
</reference>
<dbReference type="PANTHER" id="PTHR43241:SF1">
    <property type="entry name" value="FLAVIN REDUCTASE LIKE DOMAIN-CONTAINING PROTEIN"/>
    <property type="match status" value="1"/>
</dbReference>
<name>A0A024TUY8_9STRA</name>
<dbReference type="GeneID" id="20086330"/>
<dbReference type="Pfam" id="PF01613">
    <property type="entry name" value="Flavin_Reduct"/>
    <property type="match status" value="1"/>
</dbReference>
<dbReference type="RefSeq" id="XP_008873536.1">
    <property type="nucleotide sequence ID" value="XM_008875314.1"/>
</dbReference>
<dbReference type="InterPro" id="IPR002563">
    <property type="entry name" value="Flavin_Rdtase-like_dom"/>
</dbReference>
<dbReference type="GO" id="GO:0010181">
    <property type="term" value="F:FMN binding"/>
    <property type="evidence" value="ECO:0007669"/>
    <property type="project" value="InterPro"/>
</dbReference>
<dbReference type="InterPro" id="IPR053310">
    <property type="entry name" value="Flavoredoxin-like"/>
</dbReference>
<accession>A0A024TUY8</accession>
<gene>
    <name evidence="2" type="ORF">H310_09280</name>
</gene>
<dbReference type="InterPro" id="IPR012349">
    <property type="entry name" value="Split_barrel_FMN-bd"/>
</dbReference>
<proteinExistence type="predicted"/>
<dbReference type="OrthoDB" id="2145000at2759"/>
<sequence length="222" mass="24426">MEDDNHALPRHVIRIDRNMLSRVLYPNPVCLLSVADPLSNTRNVMTVTWLTPINNHGKFICSINCHRHTATFLNQVGRTFVLNVPTVQQQALVLAIGGCSGSTVDKFASLNIETCDVGWTPPTRPPKRNKHGMSKKDLVEVDVADAAASCVALKDSIAHVLCRVEKVDVDDGHYIITAVELAAYVDARYWNGKTFGSTDAPPYLTFLGSKVFGQVTPLEAFH</sequence>
<dbReference type="eggNOG" id="ENOG502S05Q">
    <property type="taxonomic scope" value="Eukaryota"/>
</dbReference>